<keyword evidence="1" id="KW-0812">Transmembrane</keyword>
<comment type="caution">
    <text evidence="2">The sequence shown here is derived from an EMBL/GenBank/DDBJ whole genome shotgun (WGS) entry which is preliminary data.</text>
</comment>
<dbReference type="RefSeq" id="WP_380619916.1">
    <property type="nucleotide sequence ID" value="NZ_JBHSDK010000013.1"/>
</dbReference>
<dbReference type="Pfam" id="PF11188">
    <property type="entry name" value="DUF2975"/>
    <property type="match status" value="1"/>
</dbReference>
<sequence length="158" mass="16428">MGRLTVLALRTVIALAFAGSLVVQLLMIPMTAINDERAGNDLSARDVALMAIAVLALLCMQVVAVCVWRLLTMVRKGTVFSHGAFRFVHTVIAAVSTASALVLVFGALLAPGDDVPPGMVLLIGGVAVVLAGVALIVAVMRALLAQAVDLRSELDEVI</sequence>
<feature type="transmembrane region" description="Helical" evidence="1">
    <location>
        <begin position="47"/>
        <end position="71"/>
    </location>
</feature>
<dbReference type="InterPro" id="IPR021354">
    <property type="entry name" value="DUF2975"/>
</dbReference>
<feature type="transmembrane region" description="Helical" evidence="1">
    <location>
        <begin position="120"/>
        <end position="144"/>
    </location>
</feature>
<keyword evidence="1" id="KW-1133">Transmembrane helix</keyword>
<protein>
    <submittedName>
        <fullName evidence="2">DUF2975 domain-containing protein</fullName>
    </submittedName>
</protein>
<dbReference type="EMBL" id="JBHSDK010000013">
    <property type="protein sequence ID" value="MFC4335297.1"/>
    <property type="molecule type" value="Genomic_DNA"/>
</dbReference>
<gene>
    <name evidence="2" type="ORF">ACFPET_08815</name>
</gene>
<reference evidence="3" key="1">
    <citation type="journal article" date="2019" name="Int. J. Syst. Evol. Microbiol.">
        <title>The Global Catalogue of Microorganisms (GCM) 10K type strain sequencing project: providing services to taxonomists for standard genome sequencing and annotation.</title>
        <authorList>
            <consortium name="The Broad Institute Genomics Platform"/>
            <consortium name="The Broad Institute Genome Sequencing Center for Infectious Disease"/>
            <person name="Wu L."/>
            <person name="Ma J."/>
        </authorList>
    </citation>
    <scope>NUCLEOTIDE SEQUENCE [LARGE SCALE GENOMIC DNA]</scope>
    <source>
        <strain evidence="3">IBRC-M 10908</strain>
    </source>
</reference>
<accession>A0ABV8TXU5</accession>
<evidence type="ECO:0000256" key="1">
    <source>
        <dbReference type="SAM" id="Phobius"/>
    </source>
</evidence>
<feature type="transmembrane region" description="Helical" evidence="1">
    <location>
        <begin position="83"/>
        <end position="108"/>
    </location>
</feature>
<dbReference type="Proteomes" id="UP001595823">
    <property type="component" value="Unassembled WGS sequence"/>
</dbReference>
<proteinExistence type="predicted"/>
<evidence type="ECO:0000313" key="2">
    <source>
        <dbReference type="EMBL" id="MFC4335297.1"/>
    </source>
</evidence>
<feature type="transmembrane region" description="Helical" evidence="1">
    <location>
        <begin position="7"/>
        <end position="27"/>
    </location>
</feature>
<keyword evidence="3" id="KW-1185">Reference proteome</keyword>
<organism evidence="2 3">
    <name type="scientific">Salininema proteolyticum</name>
    <dbReference type="NCBI Taxonomy" id="1607685"/>
    <lineage>
        <taxon>Bacteria</taxon>
        <taxon>Bacillati</taxon>
        <taxon>Actinomycetota</taxon>
        <taxon>Actinomycetes</taxon>
        <taxon>Glycomycetales</taxon>
        <taxon>Glycomycetaceae</taxon>
        <taxon>Salininema</taxon>
    </lineage>
</organism>
<name>A0ABV8TXU5_9ACTN</name>
<keyword evidence="1" id="KW-0472">Membrane</keyword>
<evidence type="ECO:0000313" key="3">
    <source>
        <dbReference type="Proteomes" id="UP001595823"/>
    </source>
</evidence>